<dbReference type="Pfam" id="PF23240">
    <property type="entry name" value="HAT_PRP39_N"/>
    <property type="match status" value="1"/>
</dbReference>
<dbReference type="Pfam" id="PF23241">
    <property type="entry name" value="HAT_PRP39_C"/>
    <property type="match status" value="1"/>
</dbReference>
<dbReference type="GO" id="GO:0071004">
    <property type="term" value="C:U2-type prespliceosome"/>
    <property type="evidence" value="ECO:0007669"/>
    <property type="project" value="TreeGrafter"/>
</dbReference>
<dbReference type="SMART" id="SM00386">
    <property type="entry name" value="HAT"/>
    <property type="match status" value="7"/>
</dbReference>
<protein>
    <submittedName>
        <fullName evidence="9">Pre-mRNA-processing factor 39</fullName>
    </submittedName>
</protein>
<dbReference type="PANTHER" id="PTHR17204:SF5">
    <property type="entry name" value="PRE-MRNA-PROCESSING FACTOR 39"/>
    <property type="match status" value="1"/>
</dbReference>
<dbReference type="Gene3D" id="1.25.40.10">
    <property type="entry name" value="Tetratricopeptide repeat domain"/>
    <property type="match status" value="2"/>
</dbReference>
<evidence type="ECO:0000256" key="1">
    <source>
        <dbReference type="ARBA" id="ARBA00004123"/>
    </source>
</evidence>
<dbReference type="STRING" id="121845.A0A3Q0IS22"/>
<feature type="compositionally biased region" description="Basic and acidic residues" evidence="7">
    <location>
        <begin position="94"/>
        <end position="134"/>
    </location>
</feature>
<evidence type="ECO:0000256" key="7">
    <source>
        <dbReference type="SAM" id="MobiDB-lite"/>
    </source>
</evidence>
<dbReference type="InterPro" id="IPR059164">
    <property type="entry name" value="HAT_PRP39_C"/>
</dbReference>
<keyword evidence="4" id="KW-0508">mRNA splicing</keyword>
<dbReference type="PaxDb" id="121845-A0A3Q0IS22"/>
<feature type="compositionally biased region" description="Basic and acidic residues" evidence="7">
    <location>
        <begin position="46"/>
        <end position="85"/>
    </location>
</feature>
<keyword evidence="3" id="KW-0677">Repeat</keyword>
<name>A0A3Q0IS22_DIACI</name>
<sequence>METDIGHNDGESLKAKAQENTNENPIENKPSDSVSENQPETEEKEDASSEEQKDGVDDEKGVESNEIISKDIENNEDVLGDKIEENVEEDNEIPAEKRNEESLEEKVDDEKSAENDGNEKTVDDKTGSKNSAEDKDNEGDTVGSSQVTKENGNAGPVIKSSKDTVPELEEEPLNGKPNVGRPTLNLTAKTKIKLNKLQKEDDDDEDIIEVPVIKPKIDVIDVPDEEIGDTEVVSEDELPPPPTKEKVDGAEEVSDEELPAAPKPDLPPEAEDVSDEELAEPLEKKKKLDVKIEPAFFSRAASRSVALTNYANKKFPTIGTRWVYNARLIKVLEEQHVELKALLEDMSNSTILDRETSATAKGFLNFISEQEFRFLLRIFAQIMPRAEILFETLQKTSKDVAFCSRQVDQFLNDVEKVREAVPSIWEEINDHPDDTPARQEFYHYPYCYGYWRKYADYEKKKGTQDKCEEVFVQGLKAIPLSVDLWIHFLNYIKSVYAVDPDYVRQQYKASVDTCGLEFRADRLWDSYIKWEISQKELVKAREVFDRVLSIPLQGHTAHFESFQNFVGSYSPKDILPVDEFLTIRMEVLPSLKKSKDSPMLGGDDKPPGDDNIPPGEETESTVLDADEANAIKEKIVAARRKVHKETASAVAERWSFEEGIKRPYFHVKALEKCQLKNWKDYLDFEISKGNEERILVLFERCLIACALYEEFWYKYICYLVDKPTPDVEKIREIYIRACTIHHPKKVNLHFEWAAFEEKYGYPDKAREILEKIEKEHIKLIEIPLRRIALEKRTKQPDTVDKLYEKYLNQWKDEELARNYFDLAIKYARYSALEVEVEVEVLDE</sequence>
<dbReference type="AlphaFoldDB" id="A0A3Q0IS22"/>
<dbReference type="GO" id="GO:0000243">
    <property type="term" value="C:commitment complex"/>
    <property type="evidence" value="ECO:0007669"/>
    <property type="project" value="TreeGrafter"/>
</dbReference>
<evidence type="ECO:0000256" key="4">
    <source>
        <dbReference type="ARBA" id="ARBA00023187"/>
    </source>
</evidence>
<dbReference type="GO" id="GO:0030627">
    <property type="term" value="F:pre-mRNA 5'-splice site binding"/>
    <property type="evidence" value="ECO:0007669"/>
    <property type="project" value="TreeGrafter"/>
</dbReference>
<accession>A0A3Q0IS22</accession>
<feature type="compositionally biased region" description="Polar residues" evidence="7">
    <location>
        <begin position="142"/>
        <end position="151"/>
    </location>
</feature>
<dbReference type="RefSeq" id="XP_026677145.1">
    <property type="nucleotide sequence ID" value="XM_026821344.1"/>
</dbReference>
<evidence type="ECO:0000256" key="3">
    <source>
        <dbReference type="ARBA" id="ARBA00022737"/>
    </source>
</evidence>
<dbReference type="PANTHER" id="PTHR17204">
    <property type="entry name" value="PRE-MRNA PROCESSING PROTEIN PRP39-RELATED"/>
    <property type="match status" value="1"/>
</dbReference>
<comment type="similarity">
    <text evidence="6">Belongs to the PRP39 family.</text>
</comment>
<reference evidence="9" key="1">
    <citation type="submission" date="2025-08" db="UniProtKB">
        <authorList>
            <consortium name="RefSeq"/>
        </authorList>
    </citation>
    <scope>IDENTIFICATION</scope>
</reference>
<dbReference type="GeneID" id="103506252"/>
<evidence type="ECO:0000256" key="6">
    <source>
        <dbReference type="ARBA" id="ARBA00038019"/>
    </source>
</evidence>
<organism evidence="8 9">
    <name type="scientific">Diaphorina citri</name>
    <name type="common">Asian citrus psyllid</name>
    <dbReference type="NCBI Taxonomy" id="121845"/>
    <lineage>
        <taxon>Eukaryota</taxon>
        <taxon>Metazoa</taxon>
        <taxon>Ecdysozoa</taxon>
        <taxon>Arthropoda</taxon>
        <taxon>Hexapoda</taxon>
        <taxon>Insecta</taxon>
        <taxon>Pterygota</taxon>
        <taxon>Neoptera</taxon>
        <taxon>Paraneoptera</taxon>
        <taxon>Hemiptera</taxon>
        <taxon>Sternorrhyncha</taxon>
        <taxon>Psylloidea</taxon>
        <taxon>Psyllidae</taxon>
        <taxon>Diaphorininae</taxon>
        <taxon>Diaphorina</taxon>
    </lineage>
</organism>
<dbReference type="InterPro" id="IPR003107">
    <property type="entry name" value="HAT"/>
</dbReference>
<feature type="compositionally biased region" description="Basic and acidic residues" evidence="7">
    <location>
        <begin position="1"/>
        <end position="17"/>
    </location>
</feature>
<dbReference type="InterPro" id="IPR011990">
    <property type="entry name" value="TPR-like_helical_dom_sf"/>
</dbReference>
<keyword evidence="8" id="KW-1185">Reference proteome</keyword>
<proteinExistence type="inferred from homology"/>
<dbReference type="Proteomes" id="UP000079169">
    <property type="component" value="Unplaced"/>
</dbReference>
<keyword evidence="5" id="KW-0539">Nucleus</keyword>
<evidence type="ECO:0000256" key="5">
    <source>
        <dbReference type="ARBA" id="ARBA00023242"/>
    </source>
</evidence>
<evidence type="ECO:0000313" key="9">
    <source>
        <dbReference type="RefSeq" id="XP_026677145.1"/>
    </source>
</evidence>
<gene>
    <name evidence="9" type="primary">LOC103506252</name>
</gene>
<keyword evidence="2" id="KW-0507">mRNA processing</keyword>
<feature type="region of interest" description="Disordered" evidence="7">
    <location>
        <begin position="1"/>
        <end position="184"/>
    </location>
</feature>
<comment type="subcellular location">
    <subcellularLocation>
        <location evidence="1">Nucleus</location>
    </subcellularLocation>
</comment>
<dbReference type="GO" id="GO:0000395">
    <property type="term" value="P:mRNA 5'-splice site recognition"/>
    <property type="evidence" value="ECO:0007669"/>
    <property type="project" value="TreeGrafter"/>
</dbReference>
<feature type="compositionally biased region" description="Acidic residues" evidence="7">
    <location>
        <begin position="268"/>
        <end position="280"/>
    </location>
</feature>
<evidence type="ECO:0000256" key="2">
    <source>
        <dbReference type="ARBA" id="ARBA00022664"/>
    </source>
</evidence>
<dbReference type="KEGG" id="dci:103506252"/>
<feature type="compositionally biased region" description="Polar residues" evidence="7">
    <location>
        <begin position="18"/>
        <end position="38"/>
    </location>
</feature>
<dbReference type="SUPFAM" id="SSF48452">
    <property type="entry name" value="TPR-like"/>
    <property type="match status" value="2"/>
</dbReference>
<evidence type="ECO:0000313" key="8">
    <source>
        <dbReference type="Proteomes" id="UP000079169"/>
    </source>
</evidence>
<feature type="region of interest" description="Disordered" evidence="7">
    <location>
        <begin position="594"/>
        <end position="623"/>
    </location>
</feature>
<dbReference type="GO" id="GO:0005685">
    <property type="term" value="C:U1 snRNP"/>
    <property type="evidence" value="ECO:0007669"/>
    <property type="project" value="TreeGrafter"/>
</dbReference>
<dbReference type="CTD" id="43399"/>
<feature type="region of interest" description="Disordered" evidence="7">
    <location>
        <begin position="230"/>
        <end position="280"/>
    </location>
</feature>